<evidence type="ECO:0000256" key="4">
    <source>
        <dbReference type="ARBA" id="ARBA00023163"/>
    </source>
</evidence>
<evidence type="ECO:0000313" key="8">
    <source>
        <dbReference type="Proteomes" id="UP000050544"/>
    </source>
</evidence>
<feature type="domain" description="RNA polymerase sigma-70 region 4" evidence="6">
    <location>
        <begin position="18"/>
        <end position="51"/>
    </location>
</feature>
<dbReference type="EMBL" id="LGKO01000006">
    <property type="protein sequence ID" value="KPL82171.1"/>
    <property type="molecule type" value="Genomic_DNA"/>
</dbReference>
<keyword evidence="8" id="KW-1185">Reference proteome</keyword>
<dbReference type="GO" id="GO:0003700">
    <property type="term" value="F:DNA-binding transcription factor activity"/>
    <property type="evidence" value="ECO:0007669"/>
    <property type="project" value="InterPro"/>
</dbReference>
<keyword evidence="3" id="KW-0238">DNA-binding</keyword>
<dbReference type="Proteomes" id="UP000050544">
    <property type="component" value="Unassembled WGS sequence"/>
</dbReference>
<dbReference type="OrthoDB" id="58802at2"/>
<organism evidence="7 8">
    <name type="scientific">Thermanaerothrix daxensis</name>
    <dbReference type="NCBI Taxonomy" id="869279"/>
    <lineage>
        <taxon>Bacteria</taxon>
        <taxon>Bacillati</taxon>
        <taxon>Chloroflexota</taxon>
        <taxon>Anaerolineae</taxon>
        <taxon>Anaerolineales</taxon>
        <taxon>Anaerolineaceae</taxon>
        <taxon>Thermanaerothrix</taxon>
    </lineage>
</organism>
<proteinExistence type="inferred from homology"/>
<dbReference type="PANTHER" id="PTHR34294">
    <property type="entry name" value="TRANSCRIPTIONAL REGULATOR-RELATED"/>
    <property type="match status" value="1"/>
</dbReference>
<dbReference type="AlphaFoldDB" id="A0A0P6XST8"/>
<dbReference type="STRING" id="869279.SE15_13920"/>
<dbReference type="GO" id="GO:0030246">
    <property type="term" value="F:carbohydrate binding"/>
    <property type="evidence" value="ECO:0007669"/>
    <property type="project" value="InterPro"/>
</dbReference>
<evidence type="ECO:0000256" key="3">
    <source>
        <dbReference type="ARBA" id="ARBA00023125"/>
    </source>
</evidence>
<evidence type="ECO:0000259" key="6">
    <source>
        <dbReference type="Pfam" id="PF04545"/>
    </source>
</evidence>
<dbReference type="InterPro" id="IPR007630">
    <property type="entry name" value="RNA_pol_sigma70_r4"/>
</dbReference>
<gene>
    <name evidence="7" type="ORF">SE15_13920</name>
</gene>
<dbReference type="Pfam" id="PF04545">
    <property type="entry name" value="Sigma70_r4"/>
    <property type="match status" value="1"/>
</dbReference>
<reference evidence="7 8" key="1">
    <citation type="submission" date="2015-07" db="EMBL/GenBank/DDBJ databases">
        <title>Whole genome sequence of Thermanaerothrix daxensis DSM 23592.</title>
        <authorList>
            <person name="Hemp J."/>
            <person name="Ward L.M."/>
            <person name="Pace L.A."/>
            <person name="Fischer W.W."/>
        </authorList>
    </citation>
    <scope>NUCLEOTIDE SEQUENCE [LARGE SCALE GENOMIC DNA]</scope>
    <source>
        <strain evidence="7 8">GNS-1</strain>
    </source>
</reference>
<dbReference type="PANTHER" id="PTHR34294:SF1">
    <property type="entry name" value="TRANSCRIPTIONAL REGULATOR LSRR"/>
    <property type="match status" value="1"/>
</dbReference>
<evidence type="ECO:0000256" key="2">
    <source>
        <dbReference type="ARBA" id="ARBA00023015"/>
    </source>
</evidence>
<evidence type="ECO:0000259" key="5">
    <source>
        <dbReference type="Pfam" id="PF04198"/>
    </source>
</evidence>
<dbReference type="InterPro" id="IPR051054">
    <property type="entry name" value="SorC_transcr_regulators"/>
</dbReference>
<keyword evidence="4" id="KW-0804">Transcription</keyword>
<keyword evidence="2" id="KW-0805">Transcription regulation</keyword>
<dbReference type="Gene3D" id="1.10.10.60">
    <property type="entry name" value="Homeodomain-like"/>
    <property type="match status" value="1"/>
</dbReference>
<dbReference type="PATRIC" id="fig|869279.4.peg.2717"/>
<evidence type="ECO:0000313" key="7">
    <source>
        <dbReference type="EMBL" id="KPL82171.1"/>
    </source>
</evidence>
<dbReference type="InterPro" id="IPR007324">
    <property type="entry name" value="Sugar-bd_dom_put"/>
</dbReference>
<protein>
    <submittedName>
        <fullName evidence="7">DeoR faimly transcriptional regulator</fullName>
    </submittedName>
</protein>
<comment type="similarity">
    <text evidence="1">Belongs to the SorC transcriptional regulatory family.</text>
</comment>
<dbReference type="Pfam" id="PF04198">
    <property type="entry name" value="Sugar-bind"/>
    <property type="match status" value="1"/>
</dbReference>
<accession>A0A0P6XST8</accession>
<sequence length="318" mass="35095">MARPKQEEDPRLLTKVSKLYYEEGLNQDEIMTRLQLSRSKVSRLLKRARDRGIVKITVVPPPGLFPDLEAELEERYHLKEAVVVEVRDPQSQPLVSRELGIAAANYLIRTLQDNDVIGVSWGTTLSHMVAALEPRPANGVHVVQIIGGLGPSESEVHATDLCRRLAQLLQCRLTLLPAPGIVDHGEVKEIILSDSHVRHCFELFSRITVAYVGVGAPTPDSVIMRDGSIITQEELDALLQKGAVGDIALRFFDAFGRPVLSELDERVIGISLEELRQIKRVVGVAGGPKKVEVLRGALRGGLINVLITDHVTAYQLVR</sequence>
<dbReference type="GO" id="GO:0003677">
    <property type="term" value="F:DNA binding"/>
    <property type="evidence" value="ECO:0007669"/>
    <property type="project" value="UniProtKB-KW"/>
</dbReference>
<comment type="caution">
    <text evidence="7">The sequence shown here is derived from an EMBL/GenBank/DDBJ whole genome shotgun (WGS) entry which is preliminary data.</text>
</comment>
<dbReference type="InterPro" id="IPR037171">
    <property type="entry name" value="NagB/RpiA_transferase-like"/>
</dbReference>
<dbReference type="SUPFAM" id="SSF100950">
    <property type="entry name" value="NagB/RpiA/CoA transferase-like"/>
    <property type="match status" value="1"/>
</dbReference>
<feature type="domain" description="Sugar-binding" evidence="5">
    <location>
        <begin position="67"/>
        <end position="317"/>
    </location>
</feature>
<dbReference type="RefSeq" id="WP_054522712.1">
    <property type="nucleotide sequence ID" value="NZ_LGKO01000006.1"/>
</dbReference>
<dbReference type="GO" id="GO:0006352">
    <property type="term" value="P:DNA-templated transcription initiation"/>
    <property type="evidence" value="ECO:0007669"/>
    <property type="project" value="InterPro"/>
</dbReference>
<name>A0A0P6XST8_9CHLR</name>
<evidence type="ECO:0000256" key="1">
    <source>
        <dbReference type="ARBA" id="ARBA00010466"/>
    </source>
</evidence>
<dbReference type="Gene3D" id="3.40.50.1360">
    <property type="match status" value="1"/>
</dbReference>